<dbReference type="AlphaFoldDB" id="A0A0E9TMS1"/>
<sequence length="31" mass="3412">MNPSAAFDFTRSAGSSPWEGNDTFQSDKRGF</sequence>
<protein>
    <submittedName>
        <fullName evidence="2">Uncharacterized protein</fullName>
    </submittedName>
</protein>
<proteinExistence type="predicted"/>
<dbReference type="EMBL" id="GBXM01054397">
    <property type="protein sequence ID" value="JAH54180.1"/>
    <property type="molecule type" value="Transcribed_RNA"/>
</dbReference>
<reference evidence="2" key="1">
    <citation type="submission" date="2014-11" db="EMBL/GenBank/DDBJ databases">
        <authorList>
            <person name="Amaro Gonzalez C."/>
        </authorList>
    </citation>
    <scope>NUCLEOTIDE SEQUENCE</scope>
</reference>
<evidence type="ECO:0000256" key="1">
    <source>
        <dbReference type="SAM" id="MobiDB-lite"/>
    </source>
</evidence>
<name>A0A0E9TMS1_ANGAN</name>
<feature type="region of interest" description="Disordered" evidence="1">
    <location>
        <begin position="1"/>
        <end position="31"/>
    </location>
</feature>
<accession>A0A0E9TMS1</accession>
<reference evidence="2" key="2">
    <citation type="journal article" date="2015" name="Fish Shellfish Immunol.">
        <title>Early steps in the European eel (Anguilla anguilla)-Vibrio vulnificus interaction in the gills: Role of the RtxA13 toxin.</title>
        <authorList>
            <person name="Callol A."/>
            <person name="Pajuelo D."/>
            <person name="Ebbesson L."/>
            <person name="Teles M."/>
            <person name="MacKenzie S."/>
            <person name="Amaro C."/>
        </authorList>
    </citation>
    <scope>NUCLEOTIDE SEQUENCE</scope>
</reference>
<evidence type="ECO:0000313" key="2">
    <source>
        <dbReference type="EMBL" id="JAH54180.1"/>
    </source>
</evidence>
<organism evidence="2">
    <name type="scientific">Anguilla anguilla</name>
    <name type="common">European freshwater eel</name>
    <name type="synonym">Muraena anguilla</name>
    <dbReference type="NCBI Taxonomy" id="7936"/>
    <lineage>
        <taxon>Eukaryota</taxon>
        <taxon>Metazoa</taxon>
        <taxon>Chordata</taxon>
        <taxon>Craniata</taxon>
        <taxon>Vertebrata</taxon>
        <taxon>Euteleostomi</taxon>
        <taxon>Actinopterygii</taxon>
        <taxon>Neopterygii</taxon>
        <taxon>Teleostei</taxon>
        <taxon>Anguilliformes</taxon>
        <taxon>Anguillidae</taxon>
        <taxon>Anguilla</taxon>
    </lineage>
</organism>